<evidence type="ECO:0000256" key="4">
    <source>
        <dbReference type="ARBA" id="ARBA00023065"/>
    </source>
</evidence>
<dbReference type="Gene3D" id="1.10.520.20">
    <property type="entry name" value="N-terminal domain of the delta subunit of the F1F0-ATP synthase"/>
    <property type="match status" value="1"/>
</dbReference>
<dbReference type="InterPro" id="IPR026015">
    <property type="entry name" value="ATP_synth_OSCP/delta_N_sf"/>
</dbReference>
<comment type="function">
    <text evidence="8">This protein is part of the stalk that links CF(0) to CF(1). It either transmits conformational changes from CF(0) to CF(1) or is implicated in proton conduction.</text>
</comment>
<evidence type="ECO:0000256" key="3">
    <source>
        <dbReference type="ARBA" id="ARBA00022781"/>
    </source>
</evidence>
<dbReference type="Pfam" id="PF00213">
    <property type="entry name" value="OSCP"/>
    <property type="match status" value="1"/>
</dbReference>
<accession>A0A9D2JJ11</accession>
<keyword evidence="7 8" id="KW-0066">ATP synthesis</keyword>
<gene>
    <name evidence="8" type="primary">atpH</name>
    <name evidence="9" type="ORF">IAA20_10035</name>
</gene>
<dbReference type="GO" id="GO:0005886">
    <property type="term" value="C:plasma membrane"/>
    <property type="evidence" value="ECO:0007669"/>
    <property type="project" value="UniProtKB-SubCell"/>
</dbReference>
<dbReference type="HAMAP" id="MF_01416">
    <property type="entry name" value="ATP_synth_delta_bact"/>
    <property type="match status" value="1"/>
</dbReference>
<dbReference type="GO" id="GO:0045259">
    <property type="term" value="C:proton-transporting ATP synthase complex"/>
    <property type="evidence" value="ECO:0007669"/>
    <property type="project" value="UniProtKB-KW"/>
</dbReference>
<evidence type="ECO:0000256" key="8">
    <source>
        <dbReference type="HAMAP-Rule" id="MF_01416"/>
    </source>
</evidence>
<reference evidence="9" key="1">
    <citation type="journal article" date="2021" name="PeerJ">
        <title>Extensive microbial diversity within the chicken gut microbiome revealed by metagenomics and culture.</title>
        <authorList>
            <person name="Gilroy R."/>
            <person name="Ravi A."/>
            <person name="Getino M."/>
            <person name="Pursley I."/>
            <person name="Horton D.L."/>
            <person name="Alikhan N.F."/>
            <person name="Baker D."/>
            <person name="Gharbi K."/>
            <person name="Hall N."/>
            <person name="Watson M."/>
            <person name="Adriaenssens E.M."/>
            <person name="Foster-Nyarko E."/>
            <person name="Jarju S."/>
            <person name="Secka A."/>
            <person name="Antonio M."/>
            <person name="Oren A."/>
            <person name="Chaudhuri R.R."/>
            <person name="La Ragione R."/>
            <person name="Hildebrand F."/>
            <person name="Pallen M.J."/>
        </authorList>
    </citation>
    <scope>NUCLEOTIDE SEQUENCE</scope>
    <source>
        <strain evidence="9">CHK172-16539</strain>
    </source>
</reference>
<evidence type="ECO:0000256" key="6">
    <source>
        <dbReference type="ARBA" id="ARBA00023196"/>
    </source>
</evidence>
<keyword evidence="6 8" id="KW-0139">CF(1)</keyword>
<evidence type="ECO:0000313" key="9">
    <source>
        <dbReference type="EMBL" id="HIZ54269.1"/>
    </source>
</evidence>
<keyword evidence="8" id="KW-1003">Cell membrane</keyword>
<sequence>MSQNSYQVAKRYGKALFELAEEEQALDAVFHDVQDLREQLKKIPELESFLNQASVEWSAKKIVLDELTEDYLTISKRALAVIGENHRMPELIVILEEFEKRFNAAKGIVQAQVTTVIPLTETQRDQLVQKLKTQFHCKVIQLKEKIDPTILGGVVVEVGHQRLDGSLRTQLNNLKKELSR</sequence>
<dbReference type="AlphaFoldDB" id="A0A9D2JJ11"/>
<comment type="subcellular location">
    <subcellularLocation>
        <location evidence="8">Cell membrane</location>
        <topology evidence="8">Peripheral membrane protein</topology>
    </subcellularLocation>
    <subcellularLocation>
        <location evidence="1">Membrane</location>
    </subcellularLocation>
</comment>
<dbReference type="PRINTS" id="PR00125">
    <property type="entry name" value="ATPASEDELTA"/>
</dbReference>
<dbReference type="NCBIfam" id="NF004401">
    <property type="entry name" value="PRK05758.2-1"/>
    <property type="match status" value="1"/>
</dbReference>
<proteinExistence type="inferred from homology"/>
<reference evidence="9" key="2">
    <citation type="submission" date="2021-04" db="EMBL/GenBank/DDBJ databases">
        <authorList>
            <person name="Gilroy R."/>
        </authorList>
    </citation>
    <scope>NUCLEOTIDE SEQUENCE</scope>
    <source>
        <strain evidence="9">CHK172-16539</strain>
    </source>
</reference>
<keyword evidence="5 8" id="KW-0472">Membrane</keyword>
<dbReference type="PROSITE" id="PS00389">
    <property type="entry name" value="ATPASE_DELTA"/>
    <property type="match status" value="1"/>
</dbReference>
<protein>
    <recommendedName>
        <fullName evidence="8">ATP synthase subunit delta</fullName>
    </recommendedName>
    <alternativeName>
        <fullName evidence="8">ATP synthase F(1) sector subunit delta</fullName>
    </alternativeName>
    <alternativeName>
        <fullName evidence="8">F-type ATPase subunit delta</fullName>
        <shortName evidence="8">F-ATPase subunit delta</shortName>
    </alternativeName>
</protein>
<dbReference type="GO" id="GO:0046933">
    <property type="term" value="F:proton-transporting ATP synthase activity, rotational mechanism"/>
    <property type="evidence" value="ECO:0007669"/>
    <property type="project" value="UniProtKB-UniRule"/>
</dbReference>
<dbReference type="SUPFAM" id="SSF47928">
    <property type="entry name" value="N-terminal domain of the delta subunit of the F1F0-ATP synthase"/>
    <property type="match status" value="1"/>
</dbReference>
<comment type="caution">
    <text evidence="9">The sequence shown here is derived from an EMBL/GenBank/DDBJ whole genome shotgun (WGS) entry which is preliminary data.</text>
</comment>
<dbReference type="Proteomes" id="UP000824063">
    <property type="component" value="Unassembled WGS sequence"/>
</dbReference>
<evidence type="ECO:0000256" key="7">
    <source>
        <dbReference type="ARBA" id="ARBA00023310"/>
    </source>
</evidence>
<evidence type="ECO:0000256" key="5">
    <source>
        <dbReference type="ARBA" id="ARBA00023136"/>
    </source>
</evidence>
<keyword evidence="4 8" id="KW-0406">Ion transport</keyword>
<dbReference type="NCBIfam" id="TIGR01145">
    <property type="entry name" value="ATP_synt_delta"/>
    <property type="match status" value="1"/>
</dbReference>
<name>A0A9D2JJ11_9ENTE</name>
<dbReference type="PANTHER" id="PTHR11910">
    <property type="entry name" value="ATP SYNTHASE DELTA CHAIN"/>
    <property type="match status" value="1"/>
</dbReference>
<evidence type="ECO:0000256" key="1">
    <source>
        <dbReference type="ARBA" id="ARBA00004370"/>
    </source>
</evidence>
<dbReference type="InterPro" id="IPR020781">
    <property type="entry name" value="ATPase_OSCP/d_CS"/>
</dbReference>
<comment type="similarity">
    <text evidence="8">Belongs to the ATPase delta chain family.</text>
</comment>
<organism evidence="9 10">
    <name type="scientific">Candidatus Enterococcus avicola</name>
    <dbReference type="NCBI Taxonomy" id="2838561"/>
    <lineage>
        <taxon>Bacteria</taxon>
        <taxon>Bacillati</taxon>
        <taxon>Bacillota</taxon>
        <taxon>Bacilli</taxon>
        <taxon>Lactobacillales</taxon>
        <taxon>Enterococcaceae</taxon>
        <taxon>Enterococcus</taxon>
    </lineage>
</organism>
<dbReference type="EMBL" id="DXBN01000234">
    <property type="protein sequence ID" value="HIZ54269.1"/>
    <property type="molecule type" value="Genomic_DNA"/>
</dbReference>
<dbReference type="InterPro" id="IPR000711">
    <property type="entry name" value="ATPase_OSCP/dsu"/>
</dbReference>
<evidence type="ECO:0000256" key="2">
    <source>
        <dbReference type="ARBA" id="ARBA00022448"/>
    </source>
</evidence>
<comment type="function">
    <text evidence="8">F(1)F(0) ATP synthase produces ATP from ADP in the presence of a proton or sodium gradient. F-type ATPases consist of two structural domains, F(1) containing the extramembraneous catalytic core and F(0) containing the membrane proton channel, linked together by a central stalk and a peripheral stalk. During catalysis, ATP synthesis in the catalytic domain of F(1) is coupled via a rotary mechanism of the central stalk subunits to proton translocation.</text>
</comment>
<keyword evidence="2 8" id="KW-0813">Transport</keyword>
<evidence type="ECO:0000313" key="10">
    <source>
        <dbReference type="Proteomes" id="UP000824063"/>
    </source>
</evidence>
<keyword evidence="3 8" id="KW-0375">Hydrogen ion transport</keyword>